<feature type="transmembrane region" description="Helical" evidence="23">
    <location>
        <begin position="204"/>
        <end position="222"/>
    </location>
</feature>
<feature type="domain" description="HMA" evidence="24">
    <location>
        <begin position="10"/>
        <end position="76"/>
    </location>
</feature>
<evidence type="ECO:0000256" key="12">
    <source>
        <dbReference type="ARBA" id="ARBA00022796"/>
    </source>
</evidence>
<dbReference type="SFLD" id="SFLDS00003">
    <property type="entry name" value="Haloacid_Dehalogenase"/>
    <property type="match status" value="1"/>
</dbReference>
<dbReference type="GO" id="GO:0140581">
    <property type="term" value="F:P-type monovalent copper transporter activity"/>
    <property type="evidence" value="ECO:0007669"/>
    <property type="project" value="UniProtKB-EC"/>
</dbReference>
<dbReference type="GO" id="GO:0005524">
    <property type="term" value="F:ATP binding"/>
    <property type="evidence" value="ECO:0007669"/>
    <property type="project" value="UniProtKB-UniRule"/>
</dbReference>
<dbReference type="InterPro" id="IPR017969">
    <property type="entry name" value="Heavy-metal-associated_CS"/>
</dbReference>
<keyword evidence="10" id="KW-0677">Repeat</keyword>
<dbReference type="Gene3D" id="3.40.50.1000">
    <property type="entry name" value="HAD superfamily/HAD-like"/>
    <property type="match status" value="1"/>
</dbReference>
<keyword evidence="19 23" id="KW-0472">Membrane</keyword>
<keyword evidence="6 23" id="KW-1003">Cell membrane</keyword>
<dbReference type="PROSITE" id="PS01047">
    <property type="entry name" value="HMA_1"/>
    <property type="match status" value="1"/>
</dbReference>
<dbReference type="InterPro" id="IPR027256">
    <property type="entry name" value="P-typ_ATPase_IB"/>
</dbReference>
<evidence type="ECO:0000256" key="9">
    <source>
        <dbReference type="ARBA" id="ARBA00022723"/>
    </source>
</evidence>
<dbReference type="RefSeq" id="WP_094013991.1">
    <property type="nucleotide sequence ID" value="NZ_NMQW01000008.1"/>
</dbReference>
<dbReference type="InterPro" id="IPR008250">
    <property type="entry name" value="ATPase_P-typ_transduc_dom_A_sf"/>
</dbReference>
<evidence type="ECO:0000256" key="2">
    <source>
        <dbReference type="ARBA" id="ARBA00006024"/>
    </source>
</evidence>
<dbReference type="Proteomes" id="UP000215509">
    <property type="component" value="Unassembled WGS sequence"/>
</dbReference>
<evidence type="ECO:0000256" key="20">
    <source>
        <dbReference type="ARBA" id="ARBA00029719"/>
    </source>
</evidence>
<evidence type="ECO:0000256" key="21">
    <source>
        <dbReference type="ARBA" id="ARBA00049289"/>
    </source>
</evidence>
<feature type="transmembrane region" description="Helical" evidence="23">
    <location>
        <begin position="356"/>
        <end position="379"/>
    </location>
</feature>
<evidence type="ECO:0000256" key="1">
    <source>
        <dbReference type="ARBA" id="ARBA00004651"/>
    </source>
</evidence>
<dbReference type="FunFam" id="2.70.150.10:FF:000002">
    <property type="entry name" value="Copper-transporting ATPase 1, putative"/>
    <property type="match status" value="1"/>
</dbReference>
<dbReference type="InterPro" id="IPR059000">
    <property type="entry name" value="ATPase_P-type_domA"/>
</dbReference>
<dbReference type="GO" id="GO:0016887">
    <property type="term" value="F:ATP hydrolysis activity"/>
    <property type="evidence" value="ECO:0007669"/>
    <property type="project" value="InterPro"/>
</dbReference>
<dbReference type="EMBL" id="NMQW01000008">
    <property type="protein sequence ID" value="OXM87243.1"/>
    <property type="molecule type" value="Genomic_DNA"/>
</dbReference>
<keyword evidence="8 23" id="KW-0812">Transmembrane</keyword>
<keyword evidence="11 23" id="KW-0547">Nucleotide-binding</keyword>
<dbReference type="GO" id="GO:0005507">
    <property type="term" value="F:copper ion binding"/>
    <property type="evidence" value="ECO:0007669"/>
    <property type="project" value="TreeGrafter"/>
</dbReference>
<evidence type="ECO:0000256" key="11">
    <source>
        <dbReference type="ARBA" id="ARBA00022741"/>
    </source>
</evidence>
<dbReference type="PRINTS" id="PR00119">
    <property type="entry name" value="CATATPASE"/>
</dbReference>
<evidence type="ECO:0000256" key="7">
    <source>
        <dbReference type="ARBA" id="ARBA00022553"/>
    </source>
</evidence>
<dbReference type="FunFam" id="3.30.70.100:FF:000005">
    <property type="entry name" value="Copper-exporting P-type ATPase A"/>
    <property type="match status" value="1"/>
</dbReference>
<dbReference type="CDD" id="cd02094">
    <property type="entry name" value="P-type_ATPase_Cu-like"/>
    <property type="match status" value="1"/>
</dbReference>
<evidence type="ECO:0000256" key="8">
    <source>
        <dbReference type="ARBA" id="ARBA00022692"/>
    </source>
</evidence>
<evidence type="ECO:0000256" key="19">
    <source>
        <dbReference type="ARBA" id="ARBA00023136"/>
    </source>
</evidence>
<evidence type="ECO:0000256" key="15">
    <source>
        <dbReference type="ARBA" id="ARBA00022967"/>
    </source>
</evidence>
<dbReference type="InterPro" id="IPR006121">
    <property type="entry name" value="HMA_dom"/>
</dbReference>
<comment type="function">
    <text evidence="22">Involved in copper export.</text>
</comment>
<feature type="transmembrane region" description="Helical" evidence="23">
    <location>
        <begin position="134"/>
        <end position="152"/>
    </location>
</feature>
<dbReference type="PROSITE" id="PS50846">
    <property type="entry name" value="HMA_2"/>
    <property type="match status" value="1"/>
</dbReference>
<keyword evidence="13 23" id="KW-0067">ATP-binding</keyword>
<dbReference type="SUPFAM" id="SSF56784">
    <property type="entry name" value="HAD-like"/>
    <property type="match status" value="1"/>
</dbReference>
<dbReference type="PANTHER" id="PTHR43520:SF8">
    <property type="entry name" value="P-TYPE CU(+) TRANSPORTER"/>
    <property type="match status" value="1"/>
</dbReference>
<protein>
    <recommendedName>
        <fullName evidence="4">Copper-exporting P-type ATPase</fullName>
        <ecNumber evidence="3">7.2.2.8</ecNumber>
    </recommendedName>
    <alternativeName>
        <fullName evidence="20">Copper-exporting P-type ATPase A</fullName>
    </alternativeName>
</protein>
<evidence type="ECO:0000259" key="24">
    <source>
        <dbReference type="PROSITE" id="PS50846"/>
    </source>
</evidence>
<dbReference type="InterPro" id="IPR023298">
    <property type="entry name" value="ATPase_P-typ_TM_dom_sf"/>
</dbReference>
<evidence type="ECO:0000256" key="10">
    <source>
        <dbReference type="ARBA" id="ARBA00022737"/>
    </source>
</evidence>
<dbReference type="EC" id="7.2.2.8" evidence="3"/>
<dbReference type="SUPFAM" id="SSF55008">
    <property type="entry name" value="HMA, heavy metal-associated domain"/>
    <property type="match status" value="1"/>
</dbReference>
<dbReference type="FunFam" id="3.40.50.1000:FF:000144">
    <property type="entry name" value="copper-transporting ATPase 1 isoform X2"/>
    <property type="match status" value="1"/>
</dbReference>
<dbReference type="InterPro" id="IPR001757">
    <property type="entry name" value="P_typ_ATPase"/>
</dbReference>
<comment type="similarity">
    <text evidence="2 23">Belongs to the cation transport ATPase (P-type) (TC 3.A.3) family. Type IB subfamily.</text>
</comment>
<feature type="transmembrane region" description="Helical" evidence="23">
    <location>
        <begin position="702"/>
        <end position="722"/>
    </location>
</feature>
<keyword evidence="16 23" id="KW-1133">Transmembrane helix</keyword>
<dbReference type="Pfam" id="PF00122">
    <property type="entry name" value="E1-E2_ATPase"/>
    <property type="match status" value="1"/>
</dbReference>
<comment type="caution">
    <text evidence="25">The sequence shown here is derived from an EMBL/GenBank/DDBJ whole genome shotgun (WGS) entry which is preliminary data.</text>
</comment>
<comment type="catalytic activity">
    <reaction evidence="21">
        <text>Cu(+)(in) + ATP + H2O = Cu(+)(out) + ADP + phosphate + H(+)</text>
        <dbReference type="Rhea" id="RHEA:25792"/>
        <dbReference type="ChEBI" id="CHEBI:15377"/>
        <dbReference type="ChEBI" id="CHEBI:15378"/>
        <dbReference type="ChEBI" id="CHEBI:30616"/>
        <dbReference type="ChEBI" id="CHEBI:43474"/>
        <dbReference type="ChEBI" id="CHEBI:49552"/>
        <dbReference type="ChEBI" id="CHEBI:456216"/>
        <dbReference type="EC" id="7.2.2.8"/>
    </reaction>
</comment>
<keyword evidence="26" id="KW-1185">Reference proteome</keyword>
<dbReference type="PANTHER" id="PTHR43520">
    <property type="entry name" value="ATP7, ISOFORM B"/>
    <property type="match status" value="1"/>
</dbReference>
<accession>A0A229UV69</accession>
<sequence length="747" mass="79898">MSGPTPTAVRQVVMSISGMTCAACAARIEKAVGRMEGVQDVSVNLALNSASLRLQPHQITTEQIEHKIGQLGYSAQVRNDSGESDKSTDRLGTGTTGWMAFLSLLLTLPFLWAMMAHHSLTSGWWVPGLLSNPWFQLTLATLAQFAIGQPFYRGAYYAVKNGGANMDVLVVMGTSAAYFYSHYLMFHGSVQPGHTQGHHGSGPLYFDASVMIFTIVWLGKWLEAISKKRTLSSLKQLQKLRPETAHVLRGEKEARVPFAEVREGDVLVIRPGDQVAADGFIMEGCAAVDESMISGESVPVDKQPGDGVISGTINLNGVLMVRASRVGQQSTIARMIRMMEEAQAAKPPIQRMADKISAVFVPIIIAVAAVTFAVWYIALEPGEAGGALEKAIAVLLIACPCALGLATPTSILVGSGRAAQSGILFKEGKQLEVLPHTDVILLDKTGTLTAGKPRWVDAIASRGQVTTLLRIVSGAEQHAEHPLGRAIVQEALHRGILLPEAEQFEASPGKGIRAVVEGRSVLTGSRQWLLESGVAGVPAVTGISMLERWEQEGCNVVHAAVDGQWAGAFALRDMLKPAARKAVRQLKALGLDVRMVTGDHTRTARAIAKQVGLDRVAAEVLPEGKVDLVRQLQREGKKVTMVGDGINDAPALAAADVGISFARGTDIAKSAADVILLQGDLTAIVRAIRISRGTMRVIRQNLMFSLFYNALAIPLAVIGYLAPWMACTAMALSSVTVICNALRLQRA</sequence>
<dbReference type="GO" id="GO:0005886">
    <property type="term" value="C:plasma membrane"/>
    <property type="evidence" value="ECO:0007669"/>
    <property type="project" value="UniProtKB-SubCell"/>
</dbReference>
<keyword evidence="9 23" id="KW-0479">Metal-binding</keyword>
<dbReference type="InterPro" id="IPR036163">
    <property type="entry name" value="HMA_dom_sf"/>
</dbReference>
<dbReference type="PRINTS" id="PR00942">
    <property type="entry name" value="CUATPASEI"/>
</dbReference>
<dbReference type="InterPro" id="IPR036412">
    <property type="entry name" value="HAD-like_sf"/>
</dbReference>
<dbReference type="Pfam" id="PF00403">
    <property type="entry name" value="HMA"/>
    <property type="match status" value="1"/>
</dbReference>
<evidence type="ECO:0000256" key="5">
    <source>
        <dbReference type="ARBA" id="ARBA00022448"/>
    </source>
</evidence>
<evidence type="ECO:0000256" key="4">
    <source>
        <dbReference type="ARBA" id="ARBA00015102"/>
    </source>
</evidence>
<reference evidence="25 26" key="1">
    <citation type="submission" date="2017-07" db="EMBL/GenBank/DDBJ databases">
        <title>Genome sequencing and assembly of Paenibacillus rigui.</title>
        <authorList>
            <person name="Mayilraj S."/>
        </authorList>
    </citation>
    <scope>NUCLEOTIDE SEQUENCE [LARGE SCALE GENOMIC DNA]</scope>
    <source>
        <strain evidence="25 26">JCM 16352</strain>
    </source>
</reference>
<name>A0A229UV69_9BACL</name>
<organism evidence="25 26">
    <name type="scientific">Paenibacillus rigui</name>
    <dbReference type="NCBI Taxonomy" id="554312"/>
    <lineage>
        <taxon>Bacteria</taxon>
        <taxon>Bacillati</taxon>
        <taxon>Bacillota</taxon>
        <taxon>Bacilli</taxon>
        <taxon>Bacillales</taxon>
        <taxon>Paenibacillaceae</taxon>
        <taxon>Paenibacillus</taxon>
    </lineage>
</organism>
<evidence type="ECO:0000256" key="17">
    <source>
        <dbReference type="ARBA" id="ARBA00023008"/>
    </source>
</evidence>
<dbReference type="NCBIfam" id="TIGR01525">
    <property type="entry name" value="ATPase-IB_hvy"/>
    <property type="match status" value="1"/>
</dbReference>
<feature type="transmembrane region" description="Helical" evidence="23">
    <location>
        <begin position="164"/>
        <end position="184"/>
    </location>
</feature>
<evidence type="ECO:0000256" key="13">
    <source>
        <dbReference type="ARBA" id="ARBA00022840"/>
    </source>
</evidence>
<dbReference type="NCBIfam" id="TIGR01511">
    <property type="entry name" value="ATPase-IB1_Cu"/>
    <property type="match status" value="1"/>
</dbReference>
<evidence type="ECO:0000313" key="26">
    <source>
        <dbReference type="Proteomes" id="UP000215509"/>
    </source>
</evidence>
<dbReference type="GO" id="GO:0055070">
    <property type="term" value="P:copper ion homeostasis"/>
    <property type="evidence" value="ECO:0007669"/>
    <property type="project" value="TreeGrafter"/>
</dbReference>
<keyword evidence="7" id="KW-0597">Phosphoprotein</keyword>
<dbReference type="NCBIfam" id="TIGR01494">
    <property type="entry name" value="ATPase_P-type"/>
    <property type="match status" value="1"/>
</dbReference>
<keyword evidence="14" id="KW-0460">Magnesium</keyword>
<dbReference type="SFLD" id="SFLDF00027">
    <property type="entry name" value="p-type_atpase"/>
    <property type="match status" value="1"/>
</dbReference>
<dbReference type="Pfam" id="PF00702">
    <property type="entry name" value="Hydrolase"/>
    <property type="match status" value="1"/>
</dbReference>
<dbReference type="PRINTS" id="PR00943">
    <property type="entry name" value="CUATPASE"/>
</dbReference>
<dbReference type="GO" id="GO:0043682">
    <property type="term" value="F:P-type divalent copper transporter activity"/>
    <property type="evidence" value="ECO:0007669"/>
    <property type="project" value="TreeGrafter"/>
</dbReference>
<dbReference type="SUPFAM" id="SSF81653">
    <property type="entry name" value="Calcium ATPase, transduction domain A"/>
    <property type="match status" value="1"/>
</dbReference>
<keyword evidence="15" id="KW-1278">Translocase</keyword>
<evidence type="ECO:0000256" key="6">
    <source>
        <dbReference type="ARBA" id="ARBA00022475"/>
    </source>
</evidence>
<dbReference type="OrthoDB" id="9813266at2"/>
<dbReference type="SFLD" id="SFLDG00002">
    <property type="entry name" value="C1.7:_P-type_atpase_like"/>
    <property type="match status" value="1"/>
</dbReference>
<keyword evidence="5" id="KW-0813">Transport</keyword>
<dbReference type="InterPro" id="IPR044492">
    <property type="entry name" value="P_typ_ATPase_HD_dom"/>
</dbReference>
<dbReference type="Gene3D" id="3.40.1110.10">
    <property type="entry name" value="Calcium-transporting ATPase, cytoplasmic domain N"/>
    <property type="match status" value="1"/>
</dbReference>
<keyword evidence="17" id="KW-0186">Copper</keyword>
<dbReference type="InterPro" id="IPR023214">
    <property type="entry name" value="HAD_sf"/>
</dbReference>
<proteinExistence type="inferred from homology"/>
<dbReference type="Gene3D" id="3.30.70.100">
    <property type="match status" value="1"/>
</dbReference>
<feature type="transmembrane region" description="Helical" evidence="23">
    <location>
        <begin position="96"/>
        <end position="114"/>
    </location>
</feature>
<dbReference type="Gene3D" id="2.70.150.10">
    <property type="entry name" value="Calcium-transporting ATPase, cytoplasmic transduction domain A"/>
    <property type="match status" value="1"/>
</dbReference>
<evidence type="ECO:0000256" key="14">
    <source>
        <dbReference type="ARBA" id="ARBA00022842"/>
    </source>
</evidence>
<gene>
    <name evidence="25" type="ORF">CF651_06250</name>
</gene>
<feature type="transmembrane region" description="Helical" evidence="23">
    <location>
        <begin position="391"/>
        <end position="413"/>
    </location>
</feature>
<evidence type="ECO:0000313" key="25">
    <source>
        <dbReference type="EMBL" id="OXM87243.1"/>
    </source>
</evidence>
<dbReference type="InterPro" id="IPR023299">
    <property type="entry name" value="ATPase_P-typ_cyto_dom_N"/>
</dbReference>
<dbReference type="SUPFAM" id="SSF81665">
    <property type="entry name" value="Calcium ATPase, transmembrane domain M"/>
    <property type="match status" value="1"/>
</dbReference>
<dbReference type="PROSITE" id="PS00154">
    <property type="entry name" value="ATPASE_E1_E2"/>
    <property type="match status" value="1"/>
</dbReference>
<evidence type="ECO:0000256" key="16">
    <source>
        <dbReference type="ARBA" id="ARBA00022989"/>
    </source>
</evidence>
<dbReference type="AlphaFoldDB" id="A0A229UV69"/>
<dbReference type="InterPro" id="IPR018303">
    <property type="entry name" value="ATPase_P-typ_P_site"/>
</dbReference>
<comment type="subcellular location">
    <subcellularLocation>
        <location evidence="1">Cell membrane</location>
        <topology evidence="1">Multi-pass membrane protein</topology>
    </subcellularLocation>
</comment>
<keyword evidence="12" id="KW-0187">Copper transport</keyword>
<keyword evidence="18" id="KW-0406">Ion transport</keyword>
<dbReference type="CDD" id="cd00371">
    <property type="entry name" value="HMA"/>
    <property type="match status" value="1"/>
</dbReference>
<evidence type="ECO:0000256" key="18">
    <source>
        <dbReference type="ARBA" id="ARBA00023065"/>
    </source>
</evidence>
<evidence type="ECO:0000256" key="3">
    <source>
        <dbReference type="ARBA" id="ARBA00012517"/>
    </source>
</evidence>
<evidence type="ECO:0000256" key="23">
    <source>
        <dbReference type="RuleBase" id="RU362081"/>
    </source>
</evidence>
<evidence type="ECO:0000256" key="22">
    <source>
        <dbReference type="ARBA" id="ARBA00055366"/>
    </source>
</evidence>